<evidence type="ECO:0000313" key="5">
    <source>
        <dbReference type="Proteomes" id="UP000501812"/>
    </source>
</evidence>
<dbReference type="InterPro" id="IPR005545">
    <property type="entry name" value="YCII"/>
</dbReference>
<gene>
    <name evidence="4" type="ORF">HHL09_11655</name>
</gene>
<dbReference type="InterPro" id="IPR011008">
    <property type="entry name" value="Dimeric_a/b-barrel"/>
</dbReference>
<dbReference type="Proteomes" id="UP000501812">
    <property type="component" value="Chromosome"/>
</dbReference>
<keyword evidence="5" id="KW-1185">Reference proteome</keyword>
<evidence type="ECO:0000313" key="4">
    <source>
        <dbReference type="EMBL" id="QJE96409.1"/>
    </source>
</evidence>
<dbReference type="KEGG" id="luo:HHL09_11655"/>
<protein>
    <recommendedName>
        <fullName evidence="3">YCII-related domain-containing protein</fullName>
    </recommendedName>
</protein>
<dbReference type="AlphaFoldDB" id="A0A858RJ12"/>
<comment type="similarity">
    <text evidence="1">Belongs to the YciI family.</text>
</comment>
<evidence type="ECO:0000259" key="3">
    <source>
        <dbReference type="Pfam" id="PF03795"/>
    </source>
</evidence>
<name>A0A858RJ12_9BACT</name>
<evidence type="ECO:0000256" key="1">
    <source>
        <dbReference type="ARBA" id="ARBA00007689"/>
    </source>
</evidence>
<dbReference type="RefSeq" id="WP_169454810.1">
    <property type="nucleotide sequence ID" value="NZ_CP051774.1"/>
</dbReference>
<feature type="region of interest" description="Disordered" evidence="2">
    <location>
        <begin position="1"/>
        <end position="20"/>
    </location>
</feature>
<feature type="domain" description="YCII-related" evidence="3">
    <location>
        <begin position="41"/>
        <end position="133"/>
    </location>
</feature>
<dbReference type="PANTHER" id="PTHR35174">
    <property type="entry name" value="BLL7171 PROTEIN-RELATED"/>
    <property type="match status" value="1"/>
</dbReference>
<organism evidence="4 5">
    <name type="scientific">Luteolibacter luteus</name>
    <dbReference type="NCBI Taxonomy" id="2728835"/>
    <lineage>
        <taxon>Bacteria</taxon>
        <taxon>Pseudomonadati</taxon>
        <taxon>Verrucomicrobiota</taxon>
        <taxon>Verrucomicrobiia</taxon>
        <taxon>Verrucomicrobiales</taxon>
        <taxon>Verrucomicrobiaceae</taxon>
        <taxon>Luteolibacter</taxon>
    </lineage>
</organism>
<dbReference type="Gene3D" id="3.30.70.1060">
    <property type="entry name" value="Dimeric alpha+beta barrel"/>
    <property type="match status" value="1"/>
</dbReference>
<dbReference type="SUPFAM" id="SSF54909">
    <property type="entry name" value="Dimeric alpha+beta barrel"/>
    <property type="match status" value="1"/>
</dbReference>
<accession>A0A858RJ12</accession>
<dbReference type="Pfam" id="PF03795">
    <property type="entry name" value="YCII"/>
    <property type="match status" value="1"/>
</dbReference>
<evidence type="ECO:0000256" key="2">
    <source>
        <dbReference type="SAM" id="MobiDB-lite"/>
    </source>
</evidence>
<proteinExistence type="inferred from homology"/>
<reference evidence="4 5" key="1">
    <citation type="submission" date="2020-04" db="EMBL/GenBank/DDBJ databases">
        <title>Luteolibacter sp. G-1-1-1 isolated from soil.</title>
        <authorList>
            <person name="Dahal R.H."/>
        </authorList>
    </citation>
    <scope>NUCLEOTIDE SEQUENCE [LARGE SCALE GENOMIC DNA]</scope>
    <source>
        <strain evidence="4 5">G-1-1-1</strain>
    </source>
</reference>
<sequence>MANPNLKAHHPIGSEQNPKREKSQYMFLFRHGMWDKDMTPAQITQVMDDVTAWFDDLASKGKILGGSPLEEGGKTVHVRNGNVSVVDGPFVESKEAVAGYILVDVDSMEEAVEIAKTSPLMKYDTAMCTEVREVAPECPMYKRFREKEAAALV</sequence>
<dbReference type="EMBL" id="CP051774">
    <property type="protein sequence ID" value="QJE96409.1"/>
    <property type="molecule type" value="Genomic_DNA"/>
</dbReference>
<dbReference type="PANTHER" id="PTHR35174:SF1">
    <property type="entry name" value="BLL0086 PROTEIN"/>
    <property type="match status" value="1"/>
</dbReference>